<dbReference type="NCBIfam" id="TIGR03082">
    <property type="entry name" value="Gneg_AbrB_dup"/>
    <property type="match status" value="2"/>
</dbReference>
<dbReference type="Proteomes" id="UP000005870">
    <property type="component" value="Chromosome"/>
</dbReference>
<dbReference type="OrthoDB" id="9809910at2"/>
<keyword evidence="1" id="KW-0472">Membrane</keyword>
<feature type="transmembrane region" description="Helical" evidence="1">
    <location>
        <begin position="244"/>
        <end position="262"/>
    </location>
</feature>
<feature type="transmembrane region" description="Helical" evidence="1">
    <location>
        <begin position="97"/>
        <end position="121"/>
    </location>
</feature>
<dbReference type="PANTHER" id="PTHR38457">
    <property type="entry name" value="REGULATOR ABRB-RELATED"/>
    <property type="match status" value="1"/>
</dbReference>
<sequence length="364" mass="37686">MTDEDGFLRALATRPAWLRWTVLLAASLLIVALLEAAHLSAALLLGSMVAAIVLAVGGASVRVPGPAFAVAQGVLGVMIARYIPVSIVGEIARQGPLFIGCVVSVIVAALLLGLLLMRWRVLPGTTALWGTFPGAASAMVLMSGAFGGDMRLVAFMQYLRVVLVAVVASVMARLWQGPGKHVAVASTDWLALGEPRALALTLLLVLATVWLAARTRLPAGALLLPLVAGVVLEDSGLLHITLPPLLLAACYALLGWSIGEHFTPQILRSALKALPRMLGAIVALIALCGAIAVALVKLAGIDPLTAYLATSPGGADSVAIIAASSRQVDVPFVMAMQTARLVVVLVCGPVLARWLGRRFGAPPA</sequence>
<dbReference type="KEGG" id="psd:DSC_00545"/>
<keyword evidence="1" id="KW-0812">Transmembrane</keyword>
<evidence type="ECO:0000313" key="3">
    <source>
        <dbReference type="Proteomes" id="UP000005870"/>
    </source>
</evidence>
<feature type="transmembrane region" description="Helical" evidence="1">
    <location>
        <begin position="332"/>
        <end position="352"/>
    </location>
</feature>
<feature type="transmembrane region" description="Helical" evidence="1">
    <location>
        <begin position="41"/>
        <end position="61"/>
    </location>
</feature>
<dbReference type="Pfam" id="PF05145">
    <property type="entry name" value="AbrB"/>
    <property type="match status" value="1"/>
</dbReference>
<dbReference type="InterPro" id="IPR007820">
    <property type="entry name" value="AbrB_fam"/>
</dbReference>
<dbReference type="eggNOG" id="COG3180">
    <property type="taxonomic scope" value="Bacteria"/>
</dbReference>
<organism evidence="2 3">
    <name type="scientific">Pseudoxanthomonas spadix (strain BD-a59)</name>
    <dbReference type="NCBI Taxonomy" id="1045855"/>
    <lineage>
        <taxon>Bacteria</taxon>
        <taxon>Pseudomonadati</taxon>
        <taxon>Pseudomonadota</taxon>
        <taxon>Gammaproteobacteria</taxon>
        <taxon>Lysobacterales</taxon>
        <taxon>Lysobacteraceae</taxon>
        <taxon>Pseudoxanthomonas</taxon>
    </lineage>
</organism>
<evidence type="ECO:0000313" key="2">
    <source>
        <dbReference type="EMBL" id="AER54762.1"/>
    </source>
</evidence>
<evidence type="ECO:0000256" key="1">
    <source>
        <dbReference type="SAM" id="Phobius"/>
    </source>
</evidence>
<dbReference type="InterPro" id="IPR017516">
    <property type="entry name" value="AbrB_dup"/>
</dbReference>
<dbReference type="PIRSF" id="PIRSF038991">
    <property type="entry name" value="Protein_AbrB"/>
    <property type="match status" value="1"/>
</dbReference>
<keyword evidence="3" id="KW-1185">Reference proteome</keyword>
<feature type="transmembrane region" description="Helical" evidence="1">
    <location>
        <begin position="220"/>
        <end position="238"/>
    </location>
</feature>
<dbReference type="AlphaFoldDB" id="G7US93"/>
<dbReference type="HOGENOM" id="CLU_050210_0_1_6"/>
<feature type="transmembrane region" description="Helical" evidence="1">
    <location>
        <begin position="17"/>
        <end position="34"/>
    </location>
</feature>
<feature type="transmembrane region" description="Helical" evidence="1">
    <location>
        <begin position="274"/>
        <end position="296"/>
    </location>
</feature>
<name>G7US93_PSEUP</name>
<feature type="transmembrane region" description="Helical" evidence="1">
    <location>
        <begin position="127"/>
        <end position="146"/>
    </location>
</feature>
<dbReference type="GO" id="GO:0016020">
    <property type="term" value="C:membrane"/>
    <property type="evidence" value="ECO:0007669"/>
    <property type="project" value="InterPro"/>
</dbReference>
<dbReference type="STRING" id="1045855.DSC_00545"/>
<dbReference type="GO" id="GO:0010468">
    <property type="term" value="P:regulation of gene expression"/>
    <property type="evidence" value="ECO:0007669"/>
    <property type="project" value="InterPro"/>
</dbReference>
<reference evidence="2 3" key="1">
    <citation type="journal article" date="2012" name="J. Bacteriol.">
        <title>Complete Genome Sequence of the BTEX-Degrading Bacterium Pseudoxanthomonas spadix BD-a59.</title>
        <authorList>
            <person name="Lee S.H."/>
            <person name="Jin H.M."/>
            <person name="Lee H.J."/>
            <person name="Kim J.M."/>
            <person name="Jeon C.O."/>
        </authorList>
    </citation>
    <scope>NUCLEOTIDE SEQUENCE [LARGE SCALE GENOMIC DNA]</scope>
    <source>
        <strain evidence="2 3">BD-a59</strain>
    </source>
</reference>
<dbReference type="EMBL" id="CP003093">
    <property type="protein sequence ID" value="AER54762.1"/>
    <property type="molecule type" value="Genomic_DNA"/>
</dbReference>
<protein>
    <submittedName>
        <fullName evidence="2">Membrane protein</fullName>
    </submittedName>
</protein>
<feature type="transmembrane region" description="Helical" evidence="1">
    <location>
        <begin position="67"/>
        <end position="85"/>
    </location>
</feature>
<gene>
    <name evidence="2" type="ordered locus">DSC_00545</name>
</gene>
<accession>G7US93</accession>
<proteinExistence type="predicted"/>
<dbReference type="PANTHER" id="PTHR38457:SF1">
    <property type="entry name" value="REGULATOR ABRB-RELATED"/>
    <property type="match status" value="1"/>
</dbReference>
<dbReference type="RefSeq" id="WP_014162083.1">
    <property type="nucleotide sequence ID" value="NC_016147.2"/>
</dbReference>
<feature type="transmembrane region" description="Helical" evidence="1">
    <location>
        <begin position="158"/>
        <end position="176"/>
    </location>
</feature>
<feature type="transmembrane region" description="Helical" evidence="1">
    <location>
        <begin position="196"/>
        <end position="213"/>
    </location>
</feature>
<keyword evidence="1" id="KW-1133">Transmembrane helix</keyword>